<accession>A0A9P3HEN3</accession>
<sequence>MSAPYRPPAMRQQLCTSAPPPLEIMEEHVSNDDLPTIPEVVEPSAAVPKRLNKKIFADPYRRIERTTQIIYLAKAIPTLFPSAPSKQDGSQVVESSYSTDHTWLNRVKSSPFEQDRIRNLAQKMVESFVQETTLDSDTIAEIVNMAIFLDERLFRRVLDHLVTLFRQDQGDHLLPGILQLLQEAPIEFLKSGDLDMILKRIQDRIQRLDRSDPAPFEVISAVGRIQDAMLRLEAHSTKERIVDFKRTGKSLLPLEKRKDDPYVVFHISYAFQAMLRSPGNDKVVLNLVQRAKEVTQSESKYVGTQGGSYQGLLDPDMNVEYHGSTLLERASSIFKALKRGSATNHKRGWYDYLKAAKFLALERELEAFEDLVNEAPCRSHPEFQWGISQLLGETALDKEWKLSLRQKAANFLFKLETDSEWTKDKSVKAWISTIRHRVASEAPEMLPSSVSEIVPDDPAVSRPHPLNIRLSCPLSHPVMTKVNEIPGVEEKLAEWRKMVVYRERSIYVPPVAKANLQTSDDNGFLLMKKVNFFLQGEQKVFLLLGDAGAGKSTFFRHLEQQLWAKYTPGGAIPLFIDLPNIQSPETNLIQEHLSKTFGFSNETIQAMKESRDFLLICDGYDERKLNTNLYTSNRLRSPGHWGARLMLSCQTSYLGEEYEQWFKSRPELEGTDGLHQACLVPFGKEEIGDVVQQYVSERKRQQHRIEGTVWTVEMYQSTLLKNKSLIQLTKVPFHLFMALEALPRIVSGAENTSKIKVPLLTLYRSYMDQHFDDIKHRVHTGEISLSSEEMAAYMEMQESTGFKEVALGYMRELAAAIYSKKDRRLVTHDIRAQIIFKLCPLRKVQNTLQFKHRSLLQYFFACYVFEGTSSNDSEEILRRLGDYPLVQSGVLKEFSIVFLLAERALEDCEGFQKILHQGYKRTSDKSFKDPASIQAAVNAVTILVRAGVSFNNADLRSIAIPGADLSCGLFDCADFREADLNGVSFNKTWLRNADFTHAEMSQVQFGARVSLMLGKTFRTCAYSRDGQYLALGSDKGDVDIFEISSRSHCSCVRHFGAAIASLAISGTGLMATGGEKSEVRISHFLKKDLSTPPLILKGHQADVSCVAFSLDSLQVATASYDKTVRIWDASTGECIRVLNGHDDEVLCVAWSPDGTQVVSGSQNGHLLLWNVKTGNHSSLYNGGGYKLSKVLFAPSGQHIAVAYGYDVLLQTLYPKPPLCLKGHSSDVTAMSFSPDGQWLVSSSRDQSVRIWCAKTGREITKLCGHANGVYDTVFLDDHEISTCSRDRTARFWNLSRELAAARMGSYGPHAEQRGHTSLVSMVAYSPTGQHLFSSSWDRTIRKWDVGTGESEALDFGPSGRIEGVAYSPDGKHLAVADQGEKITLRVLPGSNTMGGQVPALLPISGHCMAYSPCGRWFVSGSKDGRVKLWDLKERKQVFVPEGHYAAVNCIAFSPQGHQFATGSDDRNVRLWDISSGSPCSEVVGRHQGDICDLAFSPCGRMVVTGSGDRTARIWDLVHRTETLVLESPRCWIRSVAWSPCGQWIACGFDRKTVQIWGRHTSGDTVDGQTEWRCRAALDLFLGYVRCVAWNPNPGVLEFITGGGDHIVYAWTINLDSPDVQKANLSIKLKWWSDTRLVTVGAKFAEAHGLDEEQRQVLLQGSDEYAFEASVPREDVLELPSSRSPSPSGPLFSAFKNNRFHQGSGARGVMRGKTRYPPSKSFRHLQQSPPRLSGDWRVDGQRAYSAAITSGVNGGARGDDMIDGSHSCGASFSTSDGGYISDEDQRPMDAYEE</sequence>
<dbReference type="InterPro" id="IPR027417">
    <property type="entry name" value="P-loop_NTPase"/>
</dbReference>
<organism evidence="7 8">
    <name type="scientific">Entomortierella parvispora</name>
    <dbReference type="NCBI Taxonomy" id="205924"/>
    <lineage>
        <taxon>Eukaryota</taxon>
        <taxon>Fungi</taxon>
        <taxon>Fungi incertae sedis</taxon>
        <taxon>Mucoromycota</taxon>
        <taxon>Mortierellomycotina</taxon>
        <taxon>Mortierellomycetes</taxon>
        <taxon>Mortierellales</taxon>
        <taxon>Mortierellaceae</taxon>
        <taxon>Entomortierella</taxon>
    </lineage>
</organism>
<feature type="repeat" description="WD" evidence="3">
    <location>
        <begin position="1440"/>
        <end position="1481"/>
    </location>
</feature>
<dbReference type="InterPro" id="IPR050505">
    <property type="entry name" value="WDR55/POC1"/>
</dbReference>
<comment type="caution">
    <text evidence="7">The sequence shown here is derived from an EMBL/GenBank/DDBJ whole genome shotgun (WGS) entry which is preliminary data.</text>
</comment>
<keyword evidence="8" id="KW-1185">Reference proteome</keyword>
<feature type="region of interest" description="Disordered" evidence="4">
    <location>
        <begin position="1750"/>
        <end position="1792"/>
    </location>
</feature>
<dbReference type="PANTHER" id="PTHR44019:SF8">
    <property type="entry name" value="POC1 CENTRIOLAR PROTEIN HOMOLOG"/>
    <property type="match status" value="1"/>
</dbReference>
<feature type="repeat" description="WD" evidence="3">
    <location>
        <begin position="1138"/>
        <end position="1179"/>
    </location>
</feature>
<dbReference type="OrthoDB" id="2343029at2759"/>
<reference evidence="7" key="1">
    <citation type="submission" date="2021-11" db="EMBL/GenBank/DDBJ databases">
        <authorList>
            <person name="Herlambang A."/>
            <person name="Guo Y."/>
            <person name="Takashima Y."/>
            <person name="Nishizawa T."/>
        </authorList>
    </citation>
    <scope>NUCLEOTIDE SEQUENCE</scope>
    <source>
        <strain evidence="7">E1425</strain>
    </source>
</reference>
<evidence type="ECO:0008006" key="9">
    <source>
        <dbReference type="Google" id="ProtNLM"/>
    </source>
</evidence>
<dbReference type="CDD" id="cd00200">
    <property type="entry name" value="WD40"/>
    <property type="match status" value="2"/>
</dbReference>
<dbReference type="PROSITE" id="PS50294">
    <property type="entry name" value="WD_REPEATS_REGION"/>
    <property type="match status" value="6"/>
</dbReference>
<dbReference type="InterPro" id="IPR011047">
    <property type="entry name" value="Quinoprotein_ADH-like_sf"/>
</dbReference>
<evidence type="ECO:0000313" key="8">
    <source>
        <dbReference type="Proteomes" id="UP000827284"/>
    </source>
</evidence>
<keyword evidence="2" id="KW-0677">Repeat</keyword>
<dbReference type="SUPFAM" id="SSF141571">
    <property type="entry name" value="Pentapeptide repeat-like"/>
    <property type="match status" value="1"/>
</dbReference>
<dbReference type="InterPro" id="IPR056251">
    <property type="entry name" value="Arm_rpt_dom"/>
</dbReference>
<dbReference type="InterPro" id="IPR007111">
    <property type="entry name" value="NACHT_NTPase"/>
</dbReference>
<evidence type="ECO:0000259" key="5">
    <source>
        <dbReference type="Pfam" id="PF05729"/>
    </source>
</evidence>
<dbReference type="PROSITE" id="PS50082">
    <property type="entry name" value="WD_REPEATS_2"/>
    <property type="match status" value="7"/>
</dbReference>
<dbReference type="Pfam" id="PF23948">
    <property type="entry name" value="ARM_5"/>
    <property type="match status" value="2"/>
</dbReference>
<dbReference type="Gene3D" id="2.160.20.80">
    <property type="entry name" value="E3 ubiquitin-protein ligase SopA"/>
    <property type="match status" value="1"/>
</dbReference>
<dbReference type="InterPro" id="IPR036322">
    <property type="entry name" value="WD40_repeat_dom_sf"/>
</dbReference>
<dbReference type="Pfam" id="PF05729">
    <property type="entry name" value="NACHT"/>
    <property type="match status" value="1"/>
</dbReference>
<dbReference type="SMART" id="SM00320">
    <property type="entry name" value="WD40"/>
    <property type="match status" value="13"/>
</dbReference>
<feature type="domain" description="Arm-like repeat" evidence="6">
    <location>
        <begin position="105"/>
        <end position="300"/>
    </location>
</feature>
<dbReference type="EMBL" id="BQFW01000010">
    <property type="protein sequence ID" value="GJJ74943.1"/>
    <property type="molecule type" value="Genomic_DNA"/>
</dbReference>
<feature type="compositionally biased region" description="Low complexity" evidence="4">
    <location>
        <begin position="1679"/>
        <end position="1692"/>
    </location>
</feature>
<dbReference type="PRINTS" id="PR00320">
    <property type="entry name" value="GPROTEINBRPT"/>
</dbReference>
<evidence type="ECO:0000256" key="1">
    <source>
        <dbReference type="ARBA" id="ARBA00022574"/>
    </source>
</evidence>
<reference evidence="7" key="2">
    <citation type="journal article" date="2022" name="Microbiol. Resour. Announc.">
        <title>Whole-Genome Sequence of Entomortierella parvispora E1425, a Mucoromycotan Fungus Associated with Burkholderiaceae-Related Endosymbiotic Bacteria.</title>
        <authorList>
            <person name="Herlambang A."/>
            <person name="Guo Y."/>
            <person name="Takashima Y."/>
            <person name="Narisawa K."/>
            <person name="Ohta H."/>
            <person name="Nishizawa T."/>
        </authorList>
    </citation>
    <scope>NUCLEOTIDE SEQUENCE</scope>
    <source>
        <strain evidence="7">E1425</strain>
    </source>
</reference>
<feature type="compositionally biased region" description="Basic and acidic residues" evidence="4">
    <location>
        <begin position="1782"/>
        <end position="1792"/>
    </location>
</feature>
<dbReference type="InterPro" id="IPR020472">
    <property type="entry name" value="WD40_PAC1"/>
</dbReference>
<feature type="repeat" description="WD" evidence="3">
    <location>
        <begin position="1408"/>
        <end position="1439"/>
    </location>
</feature>
<dbReference type="Gene3D" id="2.130.10.10">
    <property type="entry name" value="YVTN repeat-like/Quinoprotein amine dehydrogenase"/>
    <property type="match status" value="4"/>
</dbReference>
<evidence type="ECO:0000256" key="4">
    <source>
        <dbReference type="SAM" id="MobiDB-lite"/>
    </source>
</evidence>
<dbReference type="Pfam" id="PF00400">
    <property type="entry name" value="WD40"/>
    <property type="match status" value="9"/>
</dbReference>
<dbReference type="InterPro" id="IPR001646">
    <property type="entry name" value="5peptide_repeat"/>
</dbReference>
<evidence type="ECO:0000259" key="6">
    <source>
        <dbReference type="Pfam" id="PF23948"/>
    </source>
</evidence>
<dbReference type="InterPro" id="IPR019775">
    <property type="entry name" value="WD40_repeat_CS"/>
</dbReference>
<feature type="repeat" description="WD" evidence="3">
    <location>
        <begin position="1096"/>
        <end position="1137"/>
    </location>
</feature>
<feature type="domain" description="Arm-like repeat" evidence="6">
    <location>
        <begin position="326"/>
        <end position="440"/>
    </location>
</feature>
<feature type="repeat" description="WD" evidence="3">
    <location>
        <begin position="1312"/>
        <end position="1353"/>
    </location>
</feature>
<dbReference type="Pfam" id="PF00805">
    <property type="entry name" value="Pentapeptide"/>
    <property type="match status" value="1"/>
</dbReference>
<feature type="repeat" description="WD" evidence="3">
    <location>
        <begin position="1220"/>
        <end position="1261"/>
    </location>
</feature>
<name>A0A9P3HEN3_9FUNG</name>
<protein>
    <recommendedName>
        <fullName evidence="9">NACHT domain-containing protein</fullName>
    </recommendedName>
</protein>
<evidence type="ECO:0000256" key="2">
    <source>
        <dbReference type="ARBA" id="ARBA00022737"/>
    </source>
</evidence>
<dbReference type="Gene3D" id="3.40.50.300">
    <property type="entry name" value="P-loop containing nucleotide triphosphate hydrolases"/>
    <property type="match status" value="1"/>
</dbReference>
<evidence type="ECO:0000313" key="7">
    <source>
        <dbReference type="EMBL" id="GJJ74943.1"/>
    </source>
</evidence>
<gene>
    <name evidence="7" type="ORF">EMPS_07301</name>
</gene>
<proteinExistence type="predicted"/>
<dbReference type="InterPro" id="IPR001680">
    <property type="entry name" value="WD40_rpt"/>
</dbReference>
<evidence type="ECO:0000256" key="3">
    <source>
        <dbReference type="PROSITE-ProRule" id="PRU00221"/>
    </source>
</evidence>
<dbReference type="SUPFAM" id="SSF50978">
    <property type="entry name" value="WD40 repeat-like"/>
    <property type="match status" value="2"/>
</dbReference>
<feature type="region of interest" description="Disordered" evidence="4">
    <location>
        <begin position="1677"/>
        <end position="1731"/>
    </location>
</feature>
<dbReference type="SUPFAM" id="SSF52540">
    <property type="entry name" value="P-loop containing nucleoside triphosphate hydrolases"/>
    <property type="match status" value="1"/>
</dbReference>
<feature type="repeat" description="WD" evidence="3">
    <location>
        <begin position="1483"/>
        <end position="1516"/>
    </location>
</feature>
<dbReference type="InterPro" id="IPR015943">
    <property type="entry name" value="WD40/YVTN_repeat-like_dom_sf"/>
</dbReference>
<dbReference type="PROSITE" id="PS00678">
    <property type="entry name" value="WD_REPEATS_1"/>
    <property type="match status" value="4"/>
</dbReference>
<dbReference type="SUPFAM" id="SSF50998">
    <property type="entry name" value="Quinoprotein alcohol dehydrogenase-like"/>
    <property type="match status" value="1"/>
</dbReference>
<feature type="domain" description="NACHT" evidence="5">
    <location>
        <begin position="540"/>
        <end position="625"/>
    </location>
</feature>
<keyword evidence="1 3" id="KW-0853">WD repeat</keyword>
<dbReference type="Proteomes" id="UP000827284">
    <property type="component" value="Unassembled WGS sequence"/>
</dbReference>
<dbReference type="PANTHER" id="PTHR44019">
    <property type="entry name" value="WD REPEAT-CONTAINING PROTEIN 55"/>
    <property type="match status" value="1"/>
</dbReference>